<dbReference type="GO" id="GO:0005886">
    <property type="term" value="C:plasma membrane"/>
    <property type="evidence" value="ECO:0007669"/>
    <property type="project" value="UniProtKB-SubCell"/>
</dbReference>
<keyword evidence="3" id="KW-1003">Cell membrane</keyword>
<dbReference type="Gene3D" id="3.30.420.270">
    <property type="match status" value="1"/>
</dbReference>
<keyword evidence="10" id="KW-1185">Reference proteome</keyword>
<dbReference type="Proteomes" id="UP000295008">
    <property type="component" value="Unassembled WGS sequence"/>
</dbReference>
<dbReference type="PANTHER" id="PTHR30558">
    <property type="entry name" value="EXBD MEMBRANE COMPONENT OF PMF-DRIVEN MACROMOLECULE IMPORT SYSTEM"/>
    <property type="match status" value="1"/>
</dbReference>
<dbReference type="AlphaFoldDB" id="A0A4R1RII3"/>
<dbReference type="RefSeq" id="WP_165908010.1">
    <property type="nucleotide sequence ID" value="NZ_SLUN01000016.1"/>
</dbReference>
<evidence type="ECO:0000313" key="10">
    <source>
        <dbReference type="Proteomes" id="UP000295008"/>
    </source>
</evidence>
<dbReference type="InterPro" id="IPR003400">
    <property type="entry name" value="ExbD"/>
</dbReference>
<dbReference type="Pfam" id="PF02472">
    <property type="entry name" value="ExbD"/>
    <property type="match status" value="1"/>
</dbReference>
<protein>
    <submittedName>
        <fullName evidence="9">Biopolymer transport protein ExbD</fullName>
    </submittedName>
</protein>
<feature type="transmembrane region" description="Helical" evidence="8">
    <location>
        <begin position="20"/>
        <end position="40"/>
    </location>
</feature>
<evidence type="ECO:0000256" key="4">
    <source>
        <dbReference type="ARBA" id="ARBA00022692"/>
    </source>
</evidence>
<gene>
    <name evidence="9" type="ORF">EDC14_101634</name>
</gene>
<sequence>MSKPRSIELKPLPPPRLEILNFIDILITLIAFFMMTSIFVENNRQFGVNLPQVRQGDPASAVSSRLVLEIGRNGRIYWNGRPVNRGGLRTLLGSQPGATVVVVKADRDCRYQLVVDLLDLARSAGLSRIALEARAAE</sequence>
<evidence type="ECO:0000256" key="8">
    <source>
        <dbReference type="SAM" id="Phobius"/>
    </source>
</evidence>
<dbReference type="GO" id="GO:0022857">
    <property type="term" value="F:transmembrane transporter activity"/>
    <property type="evidence" value="ECO:0007669"/>
    <property type="project" value="InterPro"/>
</dbReference>
<keyword evidence="7" id="KW-0653">Protein transport</keyword>
<comment type="similarity">
    <text evidence="2 7">Belongs to the ExbD/TolR family.</text>
</comment>
<evidence type="ECO:0000256" key="3">
    <source>
        <dbReference type="ARBA" id="ARBA00022475"/>
    </source>
</evidence>
<keyword evidence="5 8" id="KW-1133">Transmembrane helix</keyword>
<dbReference type="PANTHER" id="PTHR30558:SF3">
    <property type="entry name" value="BIOPOLYMER TRANSPORT PROTEIN EXBD-RELATED"/>
    <property type="match status" value="1"/>
</dbReference>
<dbReference type="GO" id="GO:0015031">
    <property type="term" value="P:protein transport"/>
    <property type="evidence" value="ECO:0007669"/>
    <property type="project" value="UniProtKB-KW"/>
</dbReference>
<evidence type="ECO:0000256" key="6">
    <source>
        <dbReference type="ARBA" id="ARBA00023136"/>
    </source>
</evidence>
<comment type="caution">
    <text evidence="9">The sequence shown here is derived from an EMBL/GenBank/DDBJ whole genome shotgun (WGS) entry which is preliminary data.</text>
</comment>
<comment type="subcellular location">
    <subcellularLocation>
        <location evidence="1">Cell membrane</location>
        <topology evidence="1">Single-pass membrane protein</topology>
    </subcellularLocation>
    <subcellularLocation>
        <location evidence="7">Cell membrane</location>
        <topology evidence="7">Single-pass type II membrane protein</topology>
    </subcellularLocation>
</comment>
<evidence type="ECO:0000256" key="1">
    <source>
        <dbReference type="ARBA" id="ARBA00004162"/>
    </source>
</evidence>
<keyword evidence="7" id="KW-0813">Transport</keyword>
<keyword evidence="4 7" id="KW-0812">Transmembrane</keyword>
<evidence type="ECO:0000313" key="9">
    <source>
        <dbReference type="EMBL" id="TCL65904.1"/>
    </source>
</evidence>
<name>A0A4R1RII3_HYDET</name>
<proteinExistence type="inferred from homology"/>
<evidence type="ECO:0000256" key="7">
    <source>
        <dbReference type="RuleBase" id="RU003879"/>
    </source>
</evidence>
<reference evidence="9 10" key="1">
    <citation type="submission" date="2019-03" db="EMBL/GenBank/DDBJ databases">
        <title>Genomic Encyclopedia of Type Strains, Phase IV (KMG-IV): sequencing the most valuable type-strain genomes for metagenomic binning, comparative biology and taxonomic classification.</title>
        <authorList>
            <person name="Goeker M."/>
        </authorList>
    </citation>
    <scope>NUCLEOTIDE SEQUENCE [LARGE SCALE GENOMIC DNA]</scope>
    <source>
        <strain evidence="9 10">LX-B</strain>
    </source>
</reference>
<keyword evidence="6 8" id="KW-0472">Membrane</keyword>
<accession>A0A4R1RII3</accession>
<dbReference type="EMBL" id="SLUN01000016">
    <property type="protein sequence ID" value="TCL65904.1"/>
    <property type="molecule type" value="Genomic_DNA"/>
</dbReference>
<evidence type="ECO:0000256" key="5">
    <source>
        <dbReference type="ARBA" id="ARBA00022989"/>
    </source>
</evidence>
<organism evidence="9 10">
    <name type="scientific">Hydrogenispora ethanolica</name>
    <dbReference type="NCBI Taxonomy" id="1082276"/>
    <lineage>
        <taxon>Bacteria</taxon>
        <taxon>Bacillati</taxon>
        <taxon>Bacillota</taxon>
        <taxon>Hydrogenispora</taxon>
    </lineage>
</organism>
<evidence type="ECO:0000256" key="2">
    <source>
        <dbReference type="ARBA" id="ARBA00005811"/>
    </source>
</evidence>